<comment type="caution">
    <text evidence="2">The sequence shown here is derived from an EMBL/GenBank/DDBJ whole genome shotgun (WGS) entry which is preliminary data.</text>
</comment>
<organism evidence="2 3">
    <name type="scientific">Citrus unshiu</name>
    <name type="common">Satsuma mandarin</name>
    <name type="synonym">Citrus nobilis var. unshiu</name>
    <dbReference type="NCBI Taxonomy" id="55188"/>
    <lineage>
        <taxon>Eukaryota</taxon>
        <taxon>Viridiplantae</taxon>
        <taxon>Streptophyta</taxon>
        <taxon>Embryophyta</taxon>
        <taxon>Tracheophyta</taxon>
        <taxon>Spermatophyta</taxon>
        <taxon>Magnoliopsida</taxon>
        <taxon>eudicotyledons</taxon>
        <taxon>Gunneridae</taxon>
        <taxon>Pentapetalae</taxon>
        <taxon>rosids</taxon>
        <taxon>malvids</taxon>
        <taxon>Sapindales</taxon>
        <taxon>Rutaceae</taxon>
        <taxon>Aurantioideae</taxon>
        <taxon>Citrus</taxon>
    </lineage>
</organism>
<dbReference type="EMBL" id="BDQV01000074">
    <property type="protein sequence ID" value="GAY51814.1"/>
    <property type="molecule type" value="Genomic_DNA"/>
</dbReference>
<evidence type="ECO:0000259" key="1">
    <source>
        <dbReference type="Pfam" id="PF00134"/>
    </source>
</evidence>
<name>A0A2H5PHL0_CITUN</name>
<dbReference type="Proteomes" id="UP000236630">
    <property type="component" value="Unassembled WGS sequence"/>
</dbReference>
<dbReference type="Pfam" id="PF00134">
    <property type="entry name" value="Cyclin_N"/>
    <property type="match status" value="1"/>
</dbReference>
<dbReference type="STRING" id="55188.A0A2H5PHL0"/>
<evidence type="ECO:0000313" key="3">
    <source>
        <dbReference type="Proteomes" id="UP000236630"/>
    </source>
</evidence>
<protein>
    <recommendedName>
        <fullName evidence="1">Cyclin N-terminal domain-containing protein</fullName>
    </recommendedName>
</protein>
<proteinExistence type="predicted"/>
<gene>
    <name evidence="2" type="ORF">CUMW_137130</name>
</gene>
<evidence type="ECO:0000313" key="2">
    <source>
        <dbReference type="EMBL" id="GAY51814.1"/>
    </source>
</evidence>
<feature type="domain" description="Cyclin N-terminal" evidence="1">
    <location>
        <begin position="10"/>
        <end position="106"/>
    </location>
</feature>
<keyword evidence="3" id="KW-1185">Reference proteome</keyword>
<dbReference type="InterPro" id="IPR006671">
    <property type="entry name" value="Cyclin_N"/>
</dbReference>
<dbReference type="Gene3D" id="1.10.472.10">
    <property type="entry name" value="Cyclin-like"/>
    <property type="match status" value="1"/>
</dbReference>
<accession>A0A2H5PHL0</accession>
<dbReference type="InterPro" id="IPR036915">
    <property type="entry name" value="Cyclin-like_sf"/>
</dbReference>
<dbReference type="SUPFAM" id="SSF47954">
    <property type="entry name" value="Cyclin-like"/>
    <property type="match status" value="1"/>
</dbReference>
<dbReference type="AlphaFoldDB" id="A0A2H5PHL0"/>
<sequence>MAAIEWSWSRLMEFMIQSAHQLEVSPIVKYSALSLFADRFCPSLTRYTVGSNGKGNWLLQPIRESNLQLFALIALWISSKIHDSRPVSVKSFKSLGDKIIKDEHFTTRDFLEAVLDFEIGTSNIAFLLLEELLLQFKGVAKVGELLRFEACMDIMDLLYEKEETSTLYRSPHKSTTSCESVSMIIGENPAL</sequence>
<reference evidence="2 3" key="1">
    <citation type="journal article" date="2017" name="Front. Genet.">
        <title>Draft sequencing of the heterozygous diploid genome of Satsuma (Citrus unshiu Marc.) using a hybrid assembly approach.</title>
        <authorList>
            <person name="Shimizu T."/>
            <person name="Tanizawa Y."/>
            <person name="Mochizuki T."/>
            <person name="Nagasaki H."/>
            <person name="Yoshioka T."/>
            <person name="Toyoda A."/>
            <person name="Fujiyama A."/>
            <person name="Kaminuma E."/>
            <person name="Nakamura Y."/>
        </authorList>
    </citation>
    <scope>NUCLEOTIDE SEQUENCE [LARGE SCALE GENOMIC DNA]</scope>
    <source>
        <strain evidence="3">cv. Miyagawa wase</strain>
    </source>
</reference>